<dbReference type="GO" id="GO:0016706">
    <property type="term" value="F:2-oxoglutarate-dependent dioxygenase activity"/>
    <property type="evidence" value="ECO:0007669"/>
    <property type="project" value="TreeGrafter"/>
</dbReference>
<dbReference type="GO" id="GO:0005737">
    <property type="term" value="C:cytoplasm"/>
    <property type="evidence" value="ECO:0007669"/>
    <property type="project" value="TreeGrafter"/>
</dbReference>
<accession>W9YAR1</accession>
<dbReference type="PANTHER" id="PTHR30468">
    <property type="entry name" value="ALPHA-KETOGLUTARATE-DEPENDENT SULFONATE DIOXYGENASE"/>
    <property type="match status" value="1"/>
</dbReference>
<dbReference type="AlphaFoldDB" id="W9YAR1"/>
<gene>
    <name evidence="7" type="ORF">A1O3_02680</name>
</gene>
<sequence>MGFATWIHGFIHDILMRSYLVLQLVAENHDLQVRFRWNKNDIAIWDNDYDAPRAGNRVVSIGEKPYLDPRSVSRRRALAKL</sequence>
<comment type="cofactor">
    <cofactor evidence="1">
        <name>Fe(2+)</name>
        <dbReference type="ChEBI" id="CHEBI:29033"/>
    </cofactor>
</comment>
<keyword evidence="5" id="KW-0560">Oxidoreductase</keyword>
<dbReference type="STRING" id="1182542.W9YAR1"/>
<dbReference type="PANTHER" id="PTHR30468:SF10">
    <property type="entry name" value="TAUD_TFDA-LIKE DOMAIN-CONTAINING PROTEIN"/>
    <property type="match status" value="1"/>
</dbReference>
<dbReference type="HOGENOM" id="CLU_036005_5_3_1"/>
<evidence type="ECO:0000256" key="6">
    <source>
        <dbReference type="ARBA" id="ARBA00023004"/>
    </source>
</evidence>
<evidence type="ECO:0000256" key="4">
    <source>
        <dbReference type="ARBA" id="ARBA00022964"/>
    </source>
</evidence>
<keyword evidence="8" id="KW-1185">Reference proteome</keyword>
<keyword evidence="3" id="KW-0479">Metal-binding</keyword>
<dbReference type="GeneID" id="19166810"/>
<dbReference type="GO" id="GO:0046872">
    <property type="term" value="F:metal ion binding"/>
    <property type="evidence" value="ECO:0007669"/>
    <property type="project" value="UniProtKB-KW"/>
</dbReference>
<reference evidence="7 8" key="1">
    <citation type="submission" date="2013-03" db="EMBL/GenBank/DDBJ databases">
        <title>The Genome Sequence of Capronia epimyces CBS 606.96.</title>
        <authorList>
            <consortium name="The Broad Institute Genomics Platform"/>
            <person name="Cuomo C."/>
            <person name="de Hoog S."/>
            <person name="Gorbushina A."/>
            <person name="Walker B."/>
            <person name="Young S.K."/>
            <person name="Zeng Q."/>
            <person name="Gargeya S."/>
            <person name="Fitzgerald M."/>
            <person name="Haas B."/>
            <person name="Abouelleil A."/>
            <person name="Allen A.W."/>
            <person name="Alvarado L."/>
            <person name="Arachchi H.M."/>
            <person name="Berlin A.M."/>
            <person name="Chapman S.B."/>
            <person name="Gainer-Dewar J."/>
            <person name="Goldberg J."/>
            <person name="Griggs A."/>
            <person name="Gujja S."/>
            <person name="Hansen M."/>
            <person name="Howarth C."/>
            <person name="Imamovic A."/>
            <person name="Ireland A."/>
            <person name="Larimer J."/>
            <person name="McCowan C."/>
            <person name="Murphy C."/>
            <person name="Pearson M."/>
            <person name="Poon T.W."/>
            <person name="Priest M."/>
            <person name="Roberts A."/>
            <person name="Saif S."/>
            <person name="Shea T."/>
            <person name="Sisk P."/>
            <person name="Sykes S."/>
            <person name="Wortman J."/>
            <person name="Nusbaum C."/>
            <person name="Birren B."/>
        </authorList>
    </citation>
    <scope>NUCLEOTIDE SEQUENCE [LARGE SCALE GENOMIC DNA]</scope>
    <source>
        <strain evidence="7 8">CBS 606.96</strain>
    </source>
</reference>
<evidence type="ECO:0000313" key="7">
    <source>
        <dbReference type="EMBL" id="EXJ89613.1"/>
    </source>
</evidence>
<proteinExistence type="inferred from homology"/>
<keyword evidence="6" id="KW-0408">Iron</keyword>
<evidence type="ECO:0000256" key="2">
    <source>
        <dbReference type="ARBA" id="ARBA00005896"/>
    </source>
</evidence>
<protein>
    <recommendedName>
        <fullName evidence="9">TauD/TfdA-like domain-containing protein</fullName>
    </recommendedName>
</protein>
<evidence type="ECO:0008006" key="9">
    <source>
        <dbReference type="Google" id="ProtNLM"/>
    </source>
</evidence>
<evidence type="ECO:0000313" key="8">
    <source>
        <dbReference type="Proteomes" id="UP000019478"/>
    </source>
</evidence>
<evidence type="ECO:0000256" key="1">
    <source>
        <dbReference type="ARBA" id="ARBA00001954"/>
    </source>
</evidence>
<keyword evidence="4" id="KW-0223">Dioxygenase</keyword>
<dbReference type="InterPro" id="IPR042098">
    <property type="entry name" value="TauD-like_sf"/>
</dbReference>
<comment type="caution">
    <text evidence="7">The sequence shown here is derived from an EMBL/GenBank/DDBJ whole genome shotgun (WGS) entry which is preliminary data.</text>
</comment>
<name>W9YAR1_9EURO</name>
<dbReference type="RefSeq" id="XP_007731010.1">
    <property type="nucleotide sequence ID" value="XM_007732820.1"/>
</dbReference>
<evidence type="ECO:0000256" key="3">
    <source>
        <dbReference type="ARBA" id="ARBA00022723"/>
    </source>
</evidence>
<dbReference type="EMBL" id="AMGY01000002">
    <property type="protein sequence ID" value="EXJ89613.1"/>
    <property type="molecule type" value="Genomic_DNA"/>
</dbReference>
<dbReference type="InterPro" id="IPR051323">
    <property type="entry name" value="AtsK-like"/>
</dbReference>
<dbReference type="SUPFAM" id="SSF51197">
    <property type="entry name" value="Clavaminate synthase-like"/>
    <property type="match status" value="1"/>
</dbReference>
<dbReference type="Proteomes" id="UP000019478">
    <property type="component" value="Unassembled WGS sequence"/>
</dbReference>
<evidence type="ECO:0000256" key="5">
    <source>
        <dbReference type="ARBA" id="ARBA00023002"/>
    </source>
</evidence>
<dbReference type="Gene3D" id="3.60.130.10">
    <property type="entry name" value="Clavaminate synthase-like"/>
    <property type="match status" value="1"/>
</dbReference>
<dbReference type="OrthoDB" id="10257314at2759"/>
<organism evidence="7 8">
    <name type="scientific">Capronia epimyces CBS 606.96</name>
    <dbReference type="NCBI Taxonomy" id="1182542"/>
    <lineage>
        <taxon>Eukaryota</taxon>
        <taxon>Fungi</taxon>
        <taxon>Dikarya</taxon>
        <taxon>Ascomycota</taxon>
        <taxon>Pezizomycotina</taxon>
        <taxon>Eurotiomycetes</taxon>
        <taxon>Chaetothyriomycetidae</taxon>
        <taxon>Chaetothyriales</taxon>
        <taxon>Herpotrichiellaceae</taxon>
        <taxon>Capronia</taxon>
    </lineage>
</organism>
<comment type="similarity">
    <text evidence="2">Belongs to the TfdA dioxygenase family.</text>
</comment>